<comment type="caution">
    <text evidence="2">The sequence shown here is derived from an EMBL/GenBank/DDBJ whole genome shotgun (WGS) entry which is preliminary data.</text>
</comment>
<dbReference type="PANTHER" id="PTHR12117:SF0">
    <property type="entry name" value="PROLYL 3-HYDROXYLASE OGFOD1"/>
    <property type="match status" value="1"/>
</dbReference>
<reference evidence="2 3" key="2">
    <citation type="submission" date="2019-09" db="EMBL/GenBank/DDBJ databases">
        <authorList>
            <person name="Jin C."/>
        </authorList>
    </citation>
    <scope>NUCLEOTIDE SEQUENCE [LARGE SCALE GENOMIC DNA]</scope>
    <source>
        <strain evidence="2 3">BN140078</strain>
    </source>
</reference>
<feature type="domain" description="Prolyl 4-hydroxylase alpha subunit Fe(2+) 2OG dioxygenase" evidence="1">
    <location>
        <begin position="117"/>
        <end position="215"/>
    </location>
</feature>
<dbReference type="EMBL" id="VUOC01000004">
    <property type="protein sequence ID" value="KAA2240222.1"/>
    <property type="molecule type" value="Genomic_DNA"/>
</dbReference>
<dbReference type="AlphaFoldDB" id="A0A5B2VPL1"/>
<dbReference type="GO" id="GO:0006449">
    <property type="term" value="P:regulation of translational termination"/>
    <property type="evidence" value="ECO:0007669"/>
    <property type="project" value="TreeGrafter"/>
</dbReference>
<evidence type="ECO:0000313" key="3">
    <source>
        <dbReference type="Proteomes" id="UP000324611"/>
    </source>
</evidence>
<gene>
    <name evidence="2" type="ORF">F0L74_29085</name>
</gene>
<dbReference type="InterPro" id="IPR051842">
    <property type="entry name" value="uS12_prolyl_hydroxylase"/>
</dbReference>
<dbReference type="Pfam" id="PF13640">
    <property type="entry name" value="2OG-FeII_Oxy_3"/>
    <property type="match status" value="1"/>
</dbReference>
<protein>
    <submittedName>
        <fullName evidence="2">2OG-Fe(II) oxygenase</fullName>
    </submittedName>
</protein>
<evidence type="ECO:0000313" key="2">
    <source>
        <dbReference type="EMBL" id="KAA2240222.1"/>
    </source>
</evidence>
<evidence type="ECO:0000259" key="1">
    <source>
        <dbReference type="Pfam" id="PF13640"/>
    </source>
</evidence>
<dbReference type="RefSeq" id="WP_149841400.1">
    <property type="nucleotide sequence ID" value="NZ_VUOC01000004.1"/>
</dbReference>
<proteinExistence type="predicted"/>
<accession>A0A5B2VPL1</accession>
<sequence length="274" mass="31815">MHLYKPETAELEQLAKRHRDRYVTGDPFPHIYIDNIFPEAVLNTVLDEFPDASQIKWQRYQNKQELKLASRNELEFGGATRHFIHTLNSRPFLHFLENLTGIRGLIPDPSLEGGGLHQIMPGGLLKIHADFNKHPVTQLDRRLNVLIYLNKDWEEAYGGHFELWDKEMEKARVRILPVFNRMAVFSTTSNSYHGHPDPLTCPEGRSRKSIALYYYTNGRPAEEIDPKLGAHSTIFRVRKDRMEDTKADMKRILRDFIPPAFIKAYVKLKGGFSF</sequence>
<dbReference type="GO" id="GO:0031543">
    <property type="term" value="F:peptidyl-proline dioxygenase activity"/>
    <property type="evidence" value="ECO:0007669"/>
    <property type="project" value="TreeGrafter"/>
</dbReference>
<keyword evidence="3" id="KW-1185">Reference proteome</keyword>
<dbReference type="GO" id="GO:0005737">
    <property type="term" value="C:cytoplasm"/>
    <property type="evidence" value="ECO:0007669"/>
    <property type="project" value="TreeGrafter"/>
</dbReference>
<name>A0A5B2VPL1_9BACT</name>
<organism evidence="2 3">
    <name type="scientific">Chitinophaga agrisoli</name>
    <dbReference type="NCBI Taxonomy" id="2607653"/>
    <lineage>
        <taxon>Bacteria</taxon>
        <taxon>Pseudomonadati</taxon>
        <taxon>Bacteroidota</taxon>
        <taxon>Chitinophagia</taxon>
        <taxon>Chitinophagales</taxon>
        <taxon>Chitinophagaceae</taxon>
        <taxon>Chitinophaga</taxon>
    </lineage>
</organism>
<dbReference type="Gene3D" id="2.60.120.620">
    <property type="entry name" value="q2cbj1_9rhob like domain"/>
    <property type="match status" value="1"/>
</dbReference>
<dbReference type="InterPro" id="IPR044862">
    <property type="entry name" value="Pro_4_hyd_alph_FE2OG_OXY"/>
</dbReference>
<dbReference type="Proteomes" id="UP000324611">
    <property type="component" value="Unassembled WGS sequence"/>
</dbReference>
<dbReference type="PANTHER" id="PTHR12117">
    <property type="entry name" value="HISTONE ACETYLTRANSFERASE COMPLEX"/>
    <property type="match status" value="1"/>
</dbReference>
<reference evidence="2 3" key="1">
    <citation type="submission" date="2019-09" db="EMBL/GenBank/DDBJ databases">
        <title>Chitinophaga ginsengihumi sp. nov., isolated from soil of ginseng rhizosphere.</title>
        <authorList>
            <person name="Lee J."/>
        </authorList>
    </citation>
    <scope>NUCLEOTIDE SEQUENCE [LARGE SCALE GENOMIC DNA]</scope>
    <source>
        <strain evidence="2 3">BN140078</strain>
    </source>
</reference>